<organism evidence="2 3">
    <name type="scientific">Blautia luti DSM 14534 = JCM 17040</name>
    <dbReference type="NCBI Taxonomy" id="649762"/>
    <lineage>
        <taxon>Bacteria</taxon>
        <taxon>Bacillati</taxon>
        <taxon>Bacillota</taxon>
        <taxon>Clostridia</taxon>
        <taxon>Lachnospirales</taxon>
        <taxon>Lachnospiraceae</taxon>
        <taxon>Blautia</taxon>
    </lineage>
</organism>
<evidence type="ECO:0000313" key="3">
    <source>
        <dbReference type="Proteomes" id="UP000437824"/>
    </source>
</evidence>
<comment type="caution">
    <text evidence="2">The sequence shown here is derived from an EMBL/GenBank/DDBJ whole genome shotgun (WGS) entry which is preliminary data.</text>
</comment>
<accession>A0A844GIS5</accession>
<keyword evidence="1" id="KW-0732">Signal</keyword>
<evidence type="ECO:0000256" key="1">
    <source>
        <dbReference type="SAM" id="SignalP"/>
    </source>
</evidence>
<feature type="chain" id="PRO_5032610656" evidence="1">
    <location>
        <begin position="25"/>
        <end position="49"/>
    </location>
</feature>
<dbReference type="Proteomes" id="UP000437824">
    <property type="component" value="Unassembled WGS sequence"/>
</dbReference>
<gene>
    <name evidence="2" type="ORF">GKZ57_04455</name>
</gene>
<dbReference type="AlphaFoldDB" id="A0A844GIS5"/>
<dbReference type="EMBL" id="WMBC01000002">
    <property type="protein sequence ID" value="MTD60528.1"/>
    <property type="molecule type" value="Genomic_DNA"/>
</dbReference>
<protein>
    <submittedName>
        <fullName evidence="2">Uncharacterized protein</fullName>
    </submittedName>
</protein>
<dbReference type="RefSeq" id="WP_154779821.1">
    <property type="nucleotide sequence ID" value="NZ_WMBC01000002.1"/>
</dbReference>
<feature type="signal peptide" evidence="1">
    <location>
        <begin position="1"/>
        <end position="24"/>
    </location>
</feature>
<proteinExistence type="predicted"/>
<name>A0A844GIS5_9FIRM</name>
<sequence length="49" mass="5103">MKRKYLAVALGLALTFTSMNVAFAATDSTTKITTEAADTTDASTDDSAN</sequence>
<reference evidence="2 3" key="1">
    <citation type="submission" date="2019-11" db="EMBL/GenBank/DDBJ databases">
        <title>Draft genome sequence of Blautia luti DSM 14534T, isolated from human stool.</title>
        <authorList>
            <person name="Ortiz R."/>
            <person name="Melis-Arcos F."/>
            <person name="Covarrubias P."/>
            <person name="Cardenas J.P."/>
            <person name="Perez-Donoso J."/>
            <person name="Almonacid D."/>
        </authorList>
    </citation>
    <scope>NUCLEOTIDE SEQUENCE [LARGE SCALE GENOMIC DNA]</scope>
    <source>
        <strain evidence="2 3">DSM 14534</strain>
    </source>
</reference>
<evidence type="ECO:0000313" key="2">
    <source>
        <dbReference type="EMBL" id="MTD60528.1"/>
    </source>
</evidence>